<feature type="compositionally biased region" description="Low complexity" evidence="7">
    <location>
        <begin position="64"/>
        <end position="75"/>
    </location>
</feature>
<feature type="compositionally biased region" description="Polar residues" evidence="7">
    <location>
        <begin position="1"/>
        <end position="17"/>
    </location>
</feature>
<dbReference type="VEuPathDB" id="FungiDB:PV09_02527"/>
<feature type="compositionally biased region" description="Polar residues" evidence="7">
    <location>
        <begin position="25"/>
        <end position="37"/>
    </location>
</feature>
<evidence type="ECO:0000256" key="7">
    <source>
        <dbReference type="SAM" id="MobiDB-lite"/>
    </source>
</evidence>
<dbReference type="PROSITE" id="PS50048">
    <property type="entry name" value="ZN2_CY6_FUNGAL_2"/>
    <property type="match status" value="1"/>
</dbReference>
<evidence type="ECO:0000256" key="4">
    <source>
        <dbReference type="ARBA" id="ARBA00023125"/>
    </source>
</evidence>
<evidence type="ECO:0000313" key="9">
    <source>
        <dbReference type="EMBL" id="KIW06848.1"/>
    </source>
</evidence>
<dbReference type="RefSeq" id="XP_016216716.1">
    <property type="nucleotide sequence ID" value="XM_016355580.1"/>
</dbReference>
<feature type="region of interest" description="Disordered" evidence="7">
    <location>
        <begin position="1"/>
        <end position="58"/>
    </location>
</feature>
<organism evidence="9 10">
    <name type="scientific">Verruconis gallopava</name>
    <dbReference type="NCBI Taxonomy" id="253628"/>
    <lineage>
        <taxon>Eukaryota</taxon>
        <taxon>Fungi</taxon>
        <taxon>Dikarya</taxon>
        <taxon>Ascomycota</taxon>
        <taxon>Pezizomycotina</taxon>
        <taxon>Dothideomycetes</taxon>
        <taxon>Pleosporomycetidae</taxon>
        <taxon>Venturiales</taxon>
        <taxon>Sympoventuriaceae</taxon>
        <taxon>Verruconis</taxon>
    </lineage>
</organism>
<feature type="region of interest" description="Disordered" evidence="7">
    <location>
        <begin position="96"/>
        <end position="119"/>
    </location>
</feature>
<dbReference type="GO" id="GO:0003677">
    <property type="term" value="F:DNA binding"/>
    <property type="evidence" value="ECO:0007669"/>
    <property type="project" value="UniProtKB-KW"/>
</dbReference>
<keyword evidence="4" id="KW-0238">DNA-binding</keyword>
<evidence type="ECO:0000259" key="8">
    <source>
        <dbReference type="PROSITE" id="PS50048"/>
    </source>
</evidence>
<dbReference type="GO" id="GO:0000981">
    <property type="term" value="F:DNA-binding transcription factor activity, RNA polymerase II-specific"/>
    <property type="evidence" value="ECO:0007669"/>
    <property type="project" value="InterPro"/>
</dbReference>
<dbReference type="CDD" id="cd00067">
    <property type="entry name" value="GAL4"/>
    <property type="match status" value="1"/>
</dbReference>
<dbReference type="PROSITE" id="PS00463">
    <property type="entry name" value="ZN2_CY6_FUNGAL_1"/>
    <property type="match status" value="1"/>
</dbReference>
<dbReference type="RefSeq" id="XP_016216717.1">
    <property type="nucleotide sequence ID" value="XM_016355581.1"/>
</dbReference>
<accession>A0A0D2AIV9</accession>
<sequence>MYSQFRQPHSTSSTSAARQRPDLTLTKSPRWSYSHSLEQAYPSPPMSDTPTSPRRSSLYLETTSSSAYPGSYSTSHGRQAYPLPATDMEGTMLASSASYQQPPYGHDSRGYYPPQQRPELQPRPMSHLPYPSQTYDQYLSATPSSMPMIHTGQHPMVGGPTYPQGPTSLSSSSAPRAQRTTRRTKAHVAKACQNCKKAHLSCDEARPCARCVASGKQATCIDVEHKKRGRPRLRDDREQRLEQAAAAAVAATQTGPQSADLDRGHRRRDSLRVLRTQAYGSGSEDSRPSTSHGMPASALYGSTSASVAYTSMYTSRSSNAQLSAFLNLDLQILKASEPLRALLGGNHDIVDRPLSDFVTAQYEGPLQRIQNELRDERARREPTYLPAIYPEQQERAAVRDHDPENSASLSGDFQDRQDVYTFRVTGGSTEQFQVRIRLARTTTFFATMILYRLQPPAPQVVPSPYVLGSHYVVGDPSSPARSPYQVSNPESPFSSMQPALITTLHPPSSIPPSYVYSSPEQGHFGRAPPGMQPPPSLGPFAATPERRPPTSMGQRGRPGLGESVQLPPIVSSDPTTPTSQYIETGIVGSSSRRRTPERSSDDEEDTRKRRRLNIRDIVEK</sequence>
<name>A0A0D2AIV9_9PEZI</name>
<evidence type="ECO:0000256" key="2">
    <source>
        <dbReference type="ARBA" id="ARBA00022833"/>
    </source>
</evidence>
<proteinExistence type="predicted"/>
<dbReference type="GeneID" id="27310500"/>
<keyword evidence="6" id="KW-0539">Nucleus</keyword>
<feature type="compositionally biased region" description="Polar residues" evidence="7">
    <location>
        <begin position="572"/>
        <end position="582"/>
    </location>
</feature>
<feature type="compositionally biased region" description="Polar residues" evidence="7">
    <location>
        <begin position="484"/>
        <end position="496"/>
    </location>
</feature>
<dbReference type="HOGENOM" id="CLU_439418_0_0_1"/>
<dbReference type="InterPro" id="IPR001138">
    <property type="entry name" value="Zn2Cys6_DnaBD"/>
</dbReference>
<dbReference type="SUPFAM" id="SSF57701">
    <property type="entry name" value="Zn2/Cys6 DNA-binding domain"/>
    <property type="match status" value="1"/>
</dbReference>
<dbReference type="EMBL" id="KN847534">
    <property type="protein sequence ID" value="KIW06848.1"/>
    <property type="molecule type" value="Genomic_DNA"/>
</dbReference>
<keyword evidence="10" id="KW-1185">Reference proteome</keyword>
<dbReference type="OrthoDB" id="5575144at2759"/>
<dbReference type="PANTHER" id="PTHR47659">
    <property type="entry name" value="ZN(II)2CYS6 TRANSCRIPTION FACTOR (EUROFUNG)-RELATED"/>
    <property type="match status" value="1"/>
</dbReference>
<dbReference type="EMBL" id="KN847534">
    <property type="protein sequence ID" value="KIW06849.1"/>
    <property type="molecule type" value="Genomic_DNA"/>
</dbReference>
<evidence type="ECO:0000256" key="6">
    <source>
        <dbReference type="ARBA" id="ARBA00023242"/>
    </source>
</evidence>
<dbReference type="SMART" id="SM00066">
    <property type="entry name" value="GAL4"/>
    <property type="match status" value="1"/>
</dbReference>
<feature type="region of interest" description="Disordered" evidence="7">
    <location>
        <begin position="477"/>
        <end position="496"/>
    </location>
</feature>
<dbReference type="Gene3D" id="4.10.240.10">
    <property type="entry name" value="Zn(2)-C6 fungal-type DNA-binding domain"/>
    <property type="match status" value="1"/>
</dbReference>
<dbReference type="EMBL" id="KN847534">
    <property type="protein sequence ID" value="KIW06847.1"/>
    <property type="molecule type" value="Genomic_DNA"/>
</dbReference>
<feature type="region of interest" description="Disordered" evidence="7">
    <location>
        <begin position="511"/>
        <end position="620"/>
    </location>
</feature>
<dbReference type="Proteomes" id="UP000053259">
    <property type="component" value="Unassembled WGS sequence"/>
</dbReference>
<dbReference type="AlphaFoldDB" id="A0A0D2AIV9"/>
<evidence type="ECO:0000256" key="3">
    <source>
        <dbReference type="ARBA" id="ARBA00023015"/>
    </source>
</evidence>
<dbReference type="InterPro" id="IPR036864">
    <property type="entry name" value="Zn2-C6_fun-type_DNA-bd_sf"/>
</dbReference>
<gene>
    <name evidence="9" type="ORF">PV09_02527</name>
</gene>
<keyword evidence="1" id="KW-0479">Metal-binding</keyword>
<dbReference type="GO" id="GO:0008270">
    <property type="term" value="F:zinc ion binding"/>
    <property type="evidence" value="ECO:0007669"/>
    <property type="project" value="InterPro"/>
</dbReference>
<keyword evidence="5" id="KW-0804">Transcription</keyword>
<dbReference type="RefSeq" id="XP_016216718.1">
    <property type="nucleotide sequence ID" value="XM_016355582.1"/>
</dbReference>
<feature type="compositionally biased region" description="Low complexity" evidence="7">
    <location>
        <begin position="48"/>
        <end position="58"/>
    </location>
</feature>
<protein>
    <recommendedName>
        <fullName evidence="8">Zn(2)-C6 fungal-type domain-containing protein</fullName>
    </recommendedName>
</protein>
<evidence type="ECO:0000313" key="10">
    <source>
        <dbReference type="Proteomes" id="UP000053259"/>
    </source>
</evidence>
<dbReference type="PANTHER" id="PTHR47659:SF4">
    <property type="entry name" value="ZN(II)2CYS6 TRANSCRIPTION FACTOR (EUROFUNG)"/>
    <property type="match status" value="1"/>
</dbReference>
<feature type="region of interest" description="Disordered" evidence="7">
    <location>
        <begin position="64"/>
        <end position="83"/>
    </location>
</feature>
<reference evidence="9 10" key="1">
    <citation type="submission" date="2015-01" db="EMBL/GenBank/DDBJ databases">
        <title>The Genome Sequence of Ochroconis gallopava CBS43764.</title>
        <authorList>
            <consortium name="The Broad Institute Genomics Platform"/>
            <person name="Cuomo C."/>
            <person name="de Hoog S."/>
            <person name="Gorbushina A."/>
            <person name="Stielow B."/>
            <person name="Teixiera M."/>
            <person name="Abouelleil A."/>
            <person name="Chapman S.B."/>
            <person name="Priest M."/>
            <person name="Young S.K."/>
            <person name="Wortman J."/>
            <person name="Nusbaum C."/>
            <person name="Birren B."/>
        </authorList>
    </citation>
    <scope>NUCLEOTIDE SEQUENCE [LARGE SCALE GENOMIC DNA]</scope>
    <source>
        <strain evidence="9 10">CBS 43764</strain>
    </source>
</reference>
<dbReference type="InterPro" id="IPR050335">
    <property type="entry name" value="ERT1_acuK_gluconeogen_tf"/>
</dbReference>
<keyword evidence="3" id="KW-0805">Transcription regulation</keyword>
<feature type="domain" description="Zn(2)-C6 fungal-type" evidence="8">
    <location>
        <begin position="191"/>
        <end position="220"/>
    </location>
</feature>
<evidence type="ECO:0000256" key="5">
    <source>
        <dbReference type="ARBA" id="ARBA00023163"/>
    </source>
</evidence>
<dbReference type="Pfam" id="PF00172">
    <property type="entry name" value="Zn_clus"/>
    <property type="match status" value="1"/>
</dbReference>
<evidence type="ECO:0000256" key="1">
    <source>
        <dbReference type="ARBA" id="ARBA00022723"/>
    </source>
</evidence>
<feature type="region of interest" description="Disordered" evidence="7">
    <location>
        <begin position="248"/>
        <end position="297"/>
    </location>
</feature>
<keyword evidence="2" id="KW-0862">Zinc</keyword>